<dbReference type="EMBL" id="FZOQ01000011">
    <property type="protein sequence ID" value="SNS70575.1"/>
    <property type="molecule type" value="Genomic_DNA"/>
</dbReference>
<evidence type="ECO:0000313" key="2">
    <source>
        <dbReference type="Proteomes" id="UP000198432"/>
    </source>
</evidence>
<organism evidence="1 2">
    <name type="scientific">Pontibacter ummariensis</name>
    <dbReference type="NCBI Taxonomy" id="1610492"/>
    <lineage>
        <taxon>Bacteria</taxon>
        <taxon>Pseudomonadati</taxon>
        <taxon>Bacteroidota</taxon>
        <taxon>Cytophagia</taxon>
        <taxon>Cytophagales</taxon>
        <taxon>Hymenobacteraceae</taxon>
        <taxon>Pontibacter</taxon>
    </lineage>
</organism>
<evidence type="ECO:0008006" key="3">
    <source>
        <dbReference type="Google" id="ProtNLM"/>
    </source>
</evidence>
<gene>
    <name evidence="1" type="ORF">SAMN06296052_111149</name>
</gene>
<keyword evidence="2" id="KW-1185">Reference proteome</keyword>
<name>A0A239GNY1_9BACT</name>
<accession>A0A239GNY1</accession>
<dbReference type="AlphaFoldDB" id="A0A239GNY1"/>
<sequence>MYEKEEREDLIDYKELKKADGYPFFEASRRPDNSFIAVNWIGTQSLETVVMGGNHILAMLREKPCQGLLNSNRELIGPWDAAVSWLSYKWVPQAKELGLRYYAHVLSPGIYGQRSFAMFQESLKSHFSMRPFNDEKRAEEWLQMKLV</sequence>
<reference evidence="2" key="1">
    <citation type="submission" date="2017-06" db="EMBL/GenBank/DDBJ databases">
        <authorList>
            <person name="Varghese N."/>
            <person name="Submissions S."/>
        </authorList>
    </citation>
    <scope>NUCLEOTIDE SEQUENCE [LARGE SCALE GENOMIC DNA]</scope>
    <source>
        <strain evidence="2">NKM1</strain>
    </source>
</reference>
<evidence type="ECO:0000313" key="1">
    <source>
        <dbReference type="EMBL" id="SNS70575.1"/>
    </source>
</evidence>
<dbReference type="Proteomes" id="UP000198432">
    <property type="component" value="Unassembled WGS sequence"/>
</dbReference>
<protein>
    <recommendedName>
        <fullName evidence="3">SpoIIAA-like</fullName>
    </recommendedName>
</protein>
<proteinExistence type="predicted"/>